<dbReference type="SUPFAM" id="SSF52540">
    <property type="entry name" value="P-loop containing nucleoside triphosphate hydrolases"/>
    <property type="match status" value="1"/>
</dbReference>
<feature type="domain" description="RING-type" evidence="10">
    <location>
        <begin position="668"/>
        <end position="711"/>
    </location>
</feature>
<gene>
    <name evidence="12" type="ORF">AWRI4619_LOCUS2078</name>
</gene>
<dbReference type="AlphaFoldDB" id="A0A9N8JCZ4"/>
<keyword evidence="5 8" id="KW-0442">Lipid degradation</keyword>
<evidence type="ECO:0000256" key="4">
    <source>
        <dbReference type="ARBA" id="ARBA00022833"/>
    </source>
</evidence>
<accession>A0A9N8JCZ4</accession>
<feature type="active site" description="Proton acceptor" evidence="8">
    <location>
        <position position="928"/>
    </location>
</feature>
<dbReference type="CDD" id="cd07199">
    <property type="entry name" value="Pat17_PNPLA8_PNPLA9_like"/>
    <property type="match status" value="1"/>
</dbReference>
<keyword evidence="6 8" id="KW-0443">Lipid metabolism</keyword>
<feature type="domain" description="PNPLA" evidence="11">
    <location>
        <begin position="732"/>
        <end position="941"/>
    </location>
</feature>
<dbReference type="GO" id="GO:0046486">
    <property type="term" value="P:glycerolipid metabolic process"/>
    <property type="evidence" value="ECO:0007669"/>
    <property type="project" value="UniProtKB-ARBA"/>
</dbReference>
<organism evidence="12 13">
    <name type="scientific">Aureobasidium vineae</name>
    <dbReference type="NCBI Taxonomy" id="2773715"/>
    <lineage>
        <taxon>Eukaryota</taxon>
        <taxon>Fungi</taxon>
        <taxon>Dikarya</taxon>
        <taxon>Ascomycota</taxon>
        <taxon>Pezizomycotina</taxon>
        <taxon>Dothideomycetes</taxon>
        <taxon>Dothideomycetidae</taxon>
        <taxon>Dothideales</taxon>
        <taxon>Saccotheciaceae</taxon>
        <taxon>Aureobasidium</taxon>
    </lineage>
</organism>
<feature type="non-terminal residue" evidence="12">
    <location>
        <position position="1207"/>
    </location>
</feature>
<keyword evidence="13" id="KW-1185">Reference proteome</keyword>
<sequence length="1207" mass="135752">FKFDELFPDNEEISNLFSNFGLVADASQSTPRTIPEIAVSAVSEDEQDELQPRRSSWASEDESSSGKDEQRCADCGIYGLNRSYCNVCSQSMCEPCWNRQLCHKTTNHEIPHEKTPESLARKTRAVFNPDIKDEEREELHCKDVLTSWFGVHREDSARPLLRDYGRFEGLMASMRQLPEDGSSYLDPNARYPSFVSFVGQTGAGKSSLIKLIIDLSVKTHRQFDTPVVGAIGNISPTSTDVHLYMDPSTSNSDHPILYADCEGLEGGEREPVATKAVRQRATKATSGVPDNSVHHVSERDLIWADNSWKRTREFAVRELYPRLLYTFSDVIVFVLKNPKVVESVLVKLVEWAAAALEGSSNQPVLPHAIIALNASENATPAELWDVDVATETLMREMSQTVFKNDTFRKYVKFWRDCNRTIGTVEDLILSYYTSIKVVRIPETGRPNLIAQQITELTANIRWACQMSGRRKGDLRMLLNAEDMQPYLQYAFDHFSKSIESPFDFVQASFAHSPIPDDFGGNILKLAVQLMEAWKDRATPKPIFEELAAVVASCIMLDATRHGILGRPWEGIVEESGHTKGHQSASGKVLAGGEYESHFTFDAFQEHFRNEVYVFLDDLLCSLPRSHPGDGRPEVKAATERHKTMILKPFFAHVSEGNRTYDFSSHTVCFCCLFDFPEHSLPCGHVICTRCLKAYGNPTKEHTVEFWECPIDGKKLGYTPFYLKSSHCGVRILTLDGGGVRGIAELEILTQIENALGNGLRIQDFLDLVVGTSTGGIIALGLAAKGWSVENCTQKFESLCHKAFQERMMARDPLIGRLVRGYYHSLYETSAIEGALKEAFTEDDNLFGGETQNSGMPKIKVAVTAAAVSSCVVLSNYNRFPETSLPYHFERPEKASAELRIWEAARATSAAPTYFTPFSHPSSKQTYYDGGVYHNNPINIAERERKLIWPEVKEPDVVISIGTGHNLNSREQKKEIPYKPVATRGIISQGMFLANMAKDHIAVSLDSEQTWKDFLANTKKPDDRFRYVRLNTTFRTHPPLLDDLSKIKELRDMAHKQFAGQYETKMLALKLVATCFYFHPDEADPRNRKEVMGYIRCRLPDDDPRISALGTFIFEKVGVANEACFLISEQGRAGSHTTVRLGTEVLERMIRSCEFQLKQIKIPVSNEIYKTCVELRFAPGQSFPISGFPRCLIPSKRHSKGRQISISA</sequence>
<dbReference type="CDD" id="cd16449">
    <property type="entry name" value="RING-HC"/>
    <property type="match status" value="1"/>
</dbReference>
<dbReference type="InterPro" id="IPR001841">
    <property type="entry name" value="Znf_RING"/>
</dbReference>
<dbReference type="Proteomes" id="UP000716446">
    <property type="component" value="Unassembled WGS sequence"/>
</dbReference>
<dbReference type="GO" id="GO:0019369">
    <property type="term" value="P:arachidonate metabolic process"/>
    <property type="evidence" value="ECO:0007669"/>
    <property type="project" value="TreeGrafter"/>
</dbReference>
<comment type="caution">
    <text evidence="12">The sequence shown here is derived from an EMBL/GenBank/DDBJ whole genome shotgun (WGS) entry which is preliminary data.</text>
</comment>
<dbReference type="GO" id="GO:0016042">
    <property type="term" value="P:lipid catabolic process"/>
    <property type="evidence" value="ECO:0007669"/>
    <property type="project" value="UniProtKB-UniRule"/>
</dbReference>
<evidence type="ECO:0000256" key="7">
    <source>
        <dbReference type="PROSITE-ProRule" id="PRU00175"/>
    </source>
</evidence>
<evidence type="ECO:0000313" key="13">
    <source>
        <dbReference type="Proteomes" id="UP000716446"/>
    </source>
</evidence>
<dbReference type="SUPFAM" id="SSF52151">
    <property type="entry name" value="FabD/lysophospholipase-like"/>
    <property type="match status" value="1"/>
</dbReference>
<evidence type="ECO:0008006" key="14">
    <source>
        <dbReference type="Google" id="ProtNLM"/>
    </source>
</evidence>
<dbReference type="PANTHER" id="PTHR24185:SF1">
    <property type="entry name" value="CALCIUM-INDEPENDENT PHOSPHOLIPASE A2-GAMMA"/>
    <property type="match status" value="1"/>
</dbReference>
<name>A0A9N8JCZ4_9PEZI</name>
<evidence type="ECO:0000259" key="11">
    <source>
        <dbReference type="PROSITE" id="PS51635"/>
    </source>
</evidence>
<dbReference type="GO" id="GO:0047499">
    <property type="term" value="F:calcium-independent phospholipase A2 activity"/>
    <property type="evidence" value="ECO:0007669"/>
    <property type="project" value="TreeGrafter"/>
</dbReference>
<keyword evidence="1" id="KW-0479">Metal-binding</keyword>
<dbReference type="PROSITE" id="PS51635">
    <property type="entry name" value="PNPLA"/>
    <property type="match status" value="1"/>
</dbReference>
<evidence type="ECO:0000256" key="8">
    <source>
        <dbReference type="PROSITE-ProRule" id="PRU01161"/>
    </source>
</evidence>
<dbReference type="GO" id="GO:0016020">
    <property type="term" value="C:membrane"/>
    <property type="evidence" value="ECO:0007669"/>
    <property type="project" value="TreeGrafter"/>
</dbReference>
<evidence type="ECO:0000313" key="12">
    <source>
        <dbReference type="EMBL" id="CAD0083511.1"/>
    </source>
</evidence>
<dbReference type="EMBL" id="CAIJEN010000002">
    <property type="protein sequence ID" value="CAD0083511.1"/>
    <property type="molecule type" value="Genomic_DNA"/>
</dbReference>
<feature type="short sequence motif" description="GXGXXG" evidence="8">
    <location>
        <begin position="736"/>
        <end position="741"/>
    </location>
</feature>
<dbReference type="InterPro" id="IPR017907">
    <property type="entry name" value="Znf_RING_CS"/>
</dbReference>
<feature type="region of interest" description="Disordered" evidence="9">
    <location>
        <begin position="42"/>
        <end position="70"/>
    </location>
</feature>
<dbReference type="PROSITE" id="PS00518">
    <property type="entry name" value="ZF_RING_1"/>
    <property type="match status" value="1"/>
</dbReference>
<reference evidence="12" key="1">
    <citation type="submission" date="2020-06" db="EMBL/GenBank/DDBJ databases">
        <authorList>
            <person name="Onetto C."/>
        </authorList>
    </citation>
    <scope>NUCLEOTIDE SEQUENCE</scope>
</reference>
<feature type="short sequence motif" description="DGA/G" evidence="8">
    <location>
        <begin position="928"/>
        <end position="930"/>
    </location>
</feature>
<dbReference type="InterPro" id="IPR016035">
    <property type="entry name" value="Acyl_Trfase/lysoPLipase"/>
</dbReference>
<keyword evidence="4" id="KW-0862">Zinc</keyword>
<feature type="active site" description="Nucleophile" evidence="8">
    <location>
        <position position="772"/>
    </location>
</feature>
<evidence type="ECO:0000256" key="1">
    <source>
        <dbReference type="ARBA" id="ARBA00022723"/>
    </source>
</evidence>
<feature type="short sequence motif" description="GXSXG" evidence="8">
    <location>
        <begin position="770"/>
        <end position="774"/>
    </location>
</feature>
<dbReference type="PANTHER" id="PTHR24185">
    <property type="entry name" value="CALCIUM-INDEPENDENT PHOSPHOLIPASE A2-GAMMA"/>
    <property type="match status" value="1"/>
</dbReference>
<dbReference type="GO" id="GO:0008270">
    <property type="term" value="F:zinc ion binding"/>
    <property type="evidence" value="ECO:0007669"/>
    <property type="project" value="UniProtKB-KW"/>
</dbReference>
<evidence type="ECO:0000256" key="6">
    <source>
        <dbReference type="ARBA" id="ARBA00023098"/>
    </source>
</evidence>
<dbReference type="PROSITE" id="PS50089">
    <property type="entry name" value="ZF_RING_2"/>
    <property type="match status" value="1"/>
</dbReference>
<keyword evidence="3 8" id="KW-0378">Hydrolase</keyword>
<evidence type="ECO:0000256" key="3">
    <source>
        <dbReference type="ARBA" id="ARBA00022801"/>
    </source>
</evidence>
<evidence type="ECO:0000256" key="2">
    <source>
        <dbReference type="ARBA" id="ARBA00022771"/>
    </source>
</evidence>
<dbReference type="InterPro" id="IPR027417">
    <property type="entry name" value="P-loop_NTPase"/>
</dbReference>
<keyword evidence="2 7" id="KW-0863">Zinc-finger</keyword>
<proteinExistence type="predicted"/>
<feature type="non-terminal residue" evidence="12">
    <location>
        <position position="1"/>
    </location>
</feature>
<dbReference type="Gene3D" id="3.40.1090.10">
    <property type="entry name" value="Cytosolic phospholipase A2 catalytic domain"/>
    <property type="match status" value="1"/>
</dbReference>
<protein>
    <recommendedName>
        <fullName evidence="14">PNPLA domain-containing protein</fullName>
    </recommendedName>
</protein>
<evidence type="ECO:0000256" key="5">
    <source>
        <dbReference type="ARBA" id="ARBA00022963"/>
    </source>
</evidence>
<dbReference type="InterPro" id="IPR002641">
    <property type="entry name" value="PNPLA_dom"/>
</dbReference>
<dbReference type="Pfam" id="PF01734">
    <property type="entry name" value="Patatin"/>
    <property type="match status" value="1"/>
</dbReference>
<evidence type="ECO:0000256" key="9">
    <source>
        <dbReference type="SAM" id="MobiDB-lite"/>
    </source>
</evidence>
<evidence type="ECO:0000259" key="10">
    <source>
        <dbReference type="PROSITE" id="PS50089"/>
    </source>
</evidence>